<sequence length="414" mass="45386">MAPKEQNRNLDQGESSKPGPSPKSRLQSSEKRCAQCLSILARGFRHSCTIGTRHQNLQALVQSDPVGAEQIASAIISSKDASPGGTVRLSQARGGQLFPLTPGPASARKSTSSTLTMQSLLNVQLNTGLSNTGMRQLASTLNKATETRLVEPFFQQKFAAVGKSLNDFFQLSVVNISAEKGKAEEKRTIIHCKNLEDLTNKVLLSREYGSNHFVKLGIDGGGSFLKMSLAVIKVTDEDDETRSPQQKSLRLLTSSSARDTGVKRQLIVAIAENVSETYENVKLMMNIIQLNNVSFCISCDSKMANIICRIQSHSSKHPCCWCNIDSDNLSECGTSRSFGSIKDRFEAYVAAGSDTKSAKDFDNVIHPPLIKMDDSTLILDVIPPMELHLLLGIVNHLFKMIDNSAIPWRTLCWQ</sequence>
<dbReference type="Proteomes" id="UP001652625">
    <property type="component" value="Chromosome 10"/>
</dbReference>
<protein>
    <submittedName>
        <fullName evidence="3">Uncharacterized protein LOC136085688</fullName>
    </submittedName>
</protein>
<evidence type="ECO:0000313" key="2">
    <source>
        <dbReference type="Proteomes" id="UP001652625"/>
    </source>
</evidence>
<dbReference type="RefSeq" id="XP_065663066.1">
    <property type="nucleotide sequence ID" value="XM_065806994.1"/>
</dbReference>
<dbReference type="GeneID" id="136085688"/>
<reference evidence="3" key="1">
    <citation type="submission" date="2025-08" db="UniProtKB">
        <authorList>
            <consortium name="RefSeq"/>
        </authorList>
    </citation>
    <scope>IDENTIFICATION</scope>
</reference>
<keyword evidence="2" id="KW-1185">Reference proteome</keyword>
<evidence type="ECO:0000256" key="1">
    <source>
        <dbReference type="SAM" id="MobiDB-lite"/>
    </source>
</evidence>
<evidence type="ECO:0000313" key="3">
    <source>
        <dbReference type="RefSeq" id="XP_065663066.1"/>
    </source>
</evidence>
<name>A0ABM4CMM2_HYDVU</name>
<feature type="compositionally biased region" description="Low complexity" evidence="1">
    <location>
        <begin position="15"/>
        <end position="24"/>
    </location>
</feature>
<accession>A0ABM4CMM2</accession>
<feature type="region of interest" description="Disordered" evidence="1">
    <location>
        <begin position="1"/>
        <end position="29"/>
    </location>
</feature>
<gene>
    <name evidence="3" type="primary">LOC136085688</name>
</gene>
<proteinExistence type="predicted"/>
<organism evidence="2 3">
    <name type="scientific">Hydra vulgaris</name>
    <name type="common">Hydra</name>
    <name type="synonym">Hydra attenuata</name>
    <dbReference type="NCBI Taxonomy" id="6087"/>
    <lineage>
        <taxon>Eukaryota</taxon>
        <taxon>Metazoa</taxon>
        <taxon>Cnidaria</taxon>
        <taxon>Hydrozoa</taxon>
        <taxon>Hydroidolina</taxon>
        <taxon>Anthoathecata</taxon>
        <taxon>Aplanulata</taxon>
        <taxon>Hydridae</taxon>
        <taxon>Hydra</taxon>
    </lineage>
</organism>